<dbReference type="Proteomes" id="UP000054826">
    <property type="component" value="Unassembled WGS sequence"/>
</dbReference>
<feature type="compositionally biased region" description="Basic and acidic residues" evidence="1">
    <location>
        <begin position="17"/>
        <end position="33"/>
    </location>
</feature>
<dbReference type="EMBL" id="JYDV01000018">
    <property type="protein sequence ID" value="KRZ41939.1"/>
    <property type="molecule type" value="Genomic_DNA"/>
</dbReference>
<dbReference type="AlphaFoldDB" id="A0A0V1K3X6"/>
<evidence type="ECO:0000313" key="2">
    <source>
        <dbReference type="EMBL" id="KRZ41939.1"/>
    </source>
</evidence>
<evidence type="ECO:0000313" key="3">
    <source>
        <dbReference type="Proteomes" id="UP000054826"/>
    </source>
</evidence>
<comment type="caution">
    <text evidence="2">The sequence shown here is derived from an EMBL/GenBank/DDBJ whole genome shotgun (WGS) entry which is preliminary data.</text>
</comment>
<sequence>MQNIEIYRYTGKQGRTAKREERREQLHDGGRSS</sequence>
<organism evidence="2 3">
    <name type="scientific">Trichinella pseudospiralis</name>
    <name type="common">Parasitic roundworm</name>
    <dbReference type="NCBI Taxonomy" id="6337"/>
    <lineage>
        <taxon>Eukaryota</taxon>
        <taxon>Metazoa</taxon>
        <taxon>Ecdysozoa</taxon>
        <taxon>Nematoda</taxon>
        <taxon>Enoplea</taxon>
        <taxon>Dorylaimia</taxon>
        <taxon>Trichinellida</taxon>
        <taxon>Trichinellidae</taxon>
        <taxon>Trichinella</taxon>
    </lineage>
</organism>
<feature type="region of interest" description="Disordered" evidence="1">
    <location>
        <begin position="1"/>
        <end position="33"/>
    </location>
</feature>
<reference evidence="2 3" key="1">
    <citation type="submission" date="2015-01" db="EMBL/GenBank/DDBJ databases">
        <title>Evolution of Trichinella species and genotypes.</title>
        <authorList>
            <person name="Korhonen P.K."/>
            <person name="Edoardo P."/>
            <person name="Giuseppe L.R."/>
            <person name="Gasser R.B."/>
        </authorList>
    </citation>
    <scope>NUCLEOTIDE SEQUENCE [LARGE SCALE GENOMIC DNA]</scope>
    <source>
        <strain evidence="2">ISS176</strain>
    </source>
</reference>
<name>A0A0V1K3X6_TRIPS</name>
<evidence type="ECO:0000256" key="1">
    <source>
        <dbReference type="SAM" id="MobiDB-lite"/>
    </source>
</evidence>
<protein>
    <submittedName>
        <fullName evidence="2">Uncharacterized protein</fullName>
    </submittedName>
</protein>
<gene>
    <name evidence="2" type="ORF">T4C_14056</name>
</gene>
<proteinExistence type="predicted"/>
<accession>A0A0V1K3X6</accession>